<keyword evidence="2" id="KW-0472">Membrane</keyword>
<feature type="transmembrane region" description="Helical" evidence="2">
    <location>
        <begin position="336"/>
        <end position="357"/>
    </location>
</feature>
<name>A0A6J7QGT9_9ZZZZ</name>
<feature type="transmembrane region" description="Helical" evidence="2">
    <location>
        <begin position="306"/>
        <end position="324"/>
    </location>
</feature>
<keyword evidence="2" id="KW-1133">Transmembrane helix</keyword>
<keyword evidence="2" id="KW-0812">Transmembrane</keyword>
<dbReference type="PANTHER" id="PTHR31082">
    <property type="entry name" value="PHEROMONE-REGULATED MEMBRANE PROTEIN 10"/>
    <property type="match status" value="1"/>
</dbReference>
<comment type="similarity">
    <text evidence="1">Belongs to the ThrE exporter (TC 2.A.79) family.</text>
</comment>
<feature type="transmembrane region" description="Helical" evidence="2">
    <location>
        <begin position="158"/>
        <end position="181"/>
    </location>
</feature>
<organism evidence="4">
    <name type="scientific">freshwater metagenome</name>
    <dbReference type="NCBI Taxonomy" id="449393"/>
    <lineage>
        <taxon>unclassified sequences</taxon>
        <taxon>metagenomes</taxon>
        <taxon>ecological metagenomes</taxon>
    </lineage>
</organism>
<protein>
    <submittedName>
        <fullName evidence="4">Unannotated protein</fullName>
    </submittedName>
</protein>
<accession>A0A6J7QGT9</accession>
<dbReference type="EMBL" id="CAFBPD010000199">
    <property type="protein sequence ID" value="CAB5016205.1"/>
    <property type="molecule type" value="Genomic_DNA"/>
</dbReference>
<dbReference type="GO" id="GO:0022857">
    <property type="term" value="F:transmembrane transporter activity"/>
    <property type="evidence" value="ECO:0007669"/>
    <property type="project" value="InterPro"/>
</dbReference>
<feature type="transmembrane region" description="Helical" evidence="2">
    <location>
        <begin position="282"/>
        <end position="300"/>
    </location>
</feature>
<feature type="transmembrane region" description="Helical" evidence="2">
    <location>
        <begin position="187"/>
        <end position="208"/>
    </location>
</feature>
<feature type="transmembrane region" description="Helical" evidence="2">
    <location>
        <begin position="220"/>
        <end position="241"/>
    </location>
</feature>
<sequence length="407" mass="42914">MRELAARVGAGMAQSFDSVASIESTLTKVCAAQGVDDAIVLAFPTAVVVQTGGGEQSGVQVDTNFGGSLRYDQIAALYTYIKVLKSQHVDLGMANQELDNIANLSPRYPWFVRVLGYSLFAAGFSLILQPTLATVITCTLLGLLIGAIYLAKIPTLQLVLPVVVSFLVTAVVLLIAGRFGLEDPVRILVPLLVIFLPGAAITIGVIELASNQMVAGASRLVSGTVTLLLLAFGIFAATALLDVPPEVVQDIPVGTIGPWVMVIAIPIYLVGLMLLFCSPWKYFPWMLVILIVTYLGQLFGSVVFSAQLSGFFGALAMTPLALWFDSLPNGPSKLVTILPAFWMIVPGASGLMAIVGIGADQSRGSLDSVVVTVIAIALGILTGTALFNSLHKVQHYWAARRAGAPAS</sequence>
<evidence type="ECO:0000259" key="3">
    <source>
        <dbReference type="Pfam" id="PF06738"/>
    </source>
</evidence>
<evidence type="ECO:0000313" key="4">
    <source>
        <dbReference type="EMBL" id="CAB5016205.1"/>
    </source>
</evidence>
<reference evidence="4" key="1">
    <citation type="submission" date="2020-05" db="EMBL/GenBank/DDBJ databases">
        <authorList>
            <person name="Chiriac C."/>
            <person name="Salcher M."/>
            <person name="Ghai R."/>
            <person name="Kavagutti S V."/>
        </authorList>
    </citation>
    <scope>NUCLEOTIDE SEQUENCE</scope>
</reference>
<dbReference type="InterPro" id="IPR051361">
    <property type="entry name" value="ThrE/Ser_Exporter"/>
</dbReference>
<evidence type="ECO:0000256" key="1">
    <source>
        <dbReference type="ARBA" id="ARBA00034125"/>
    </source>
</evidence>
<feature type="transmembrane region" description="Helical" evidence="2">
    <location>
        <begin position="110"/>
        <end position="128"/>
    </location>
</feature>
<dbReference type="PANTHER" id="PTHR31082:SF4">
    <property type="entry name" value="PHEROMONE-REGULATED MEMBRANE PROTEIN 10"/>
    <property type="match status" value="1"/>
</dbReference>
<feature type="transmembrane region" description="Helical" evidence="2">
    <location>
        <begin position="256"/>
        <end position="275"/>
    </location>
</feature>
<feature type="transmembrane region" description="Helical" evidence="2">
    <location>
        <begin position="369"/>
        <end position="390"/>
    </location>
</feature>
<proteinExistence type="inferred from homology"/>
<dbReference type="InterPro" id="IPR010619">
    <property type="entry name" value="ThrE-like_N"/>
</dbReference>
<evidence type="ECO:0000256" key="2">
    <source>
        <dbReference type="SAM" id="Phobius"/>
    </source>
</evidence>
<feature type="transmembrane region" description="Helical" evidence="2">
    <location>
        <begin position="134"/>
        <end position="151"/>
    </location>
</feature>
<dbReference type="Pfam" id="PF06738">
    <property type="entry name" value="ThrE"/>
    <property type="match status" value="1"/>
</dbReference>
<dbReference type="AlphaFoldDB" id="A0A6J7QGT9"/>
<gene>
    <name evidence="4" type="ORF">UFOPK4061_01133</name>
</gene>
<feature type="domain" description="Threonine/serine exporter-like N-terminal" evidence="3">
    <location>
        <begin position="4"/>
        <end position="240"/>
    </location>
</feature>